<feature type="compositionally biased region" description="Polar residues" evidence="1">
    <location>
        <begin position="124"/>
        <end position="137"/>
    </location>
</feature>
<keyword evidence="4" id="KW-1185">Reference proteome</keyword>
<protein>
    <submittedName>
        <fullName evidence="5">Secreted protein</fullName>
    </submittedName>
</protein>
<dbReference type="OrthoDB" id="10661865at2759"/>
<name>A0A0N5D5F4_THECL</name>
<dbReference type="EMBL" id="UYYF01004601">
    <property type="protein sequence ID" value="VDN05760.1"/>
    <property type="molecule type" value="Genomic_DNA"/>
</dbReference>
<evidence type="ECO:0000313" key="4">
    <source>
        <dbReference type="Proteomes" id="UP000276776"/>
    </source>
</evidence>
<feature type="compositionally biased region" description="Basic and acidic residues" evidence="1">
    <location>
        <begin position="138"/>
        <end position="147"/>
    </location>
</feature>
<evidence type="ECO:0000313" key="5">
    <source>
        <dbReference type="WBParaSite" id="TCLT_0000823501-mRNA-1"/>
    </source>
</evidence>
<reference evidence="5" key="1">
    <citation type="submission" date="2017-02" db="UniProtKB">
        <authorList>
            <consortium name="WormBaseParasite"/>
        </authorList>
    </citation>
    <scope>IDENTIFICATION</scope>
</reference>
<dbReference type="WBParaSite" id="TCLT_0000823501-mRNA-1">
    <property type="protein sequence ID" value="TCLT_0000823501-mRNA-1"/>
    <property type="gene ID" value="TCLT_0000823501"/>
</dbReference>
<feature type="region of interest" description="Disordered" evidence="1">
    <location>
        <begin position="113"/>
        <end position="161"/>
    </location>
</feature>
<proteinExistence type="predicted"/>
<evidence type="ECO:0000256" key="1">
    <source>
        <dbReference type="SAM" id="MobiDB-lite"/>
    </source>
</evidence>
<feature type="signal peptide" evidence="2">
    <location>
        <begin position="1"/>
        <end position="21"/>
    </location>
</feature>
<dbReference type="AlphaFoldDB" id="A0A0N5D5F4"/>
<sequence>MTTFICMQIYVILFPILYSWCFGCPCSGPNTADLEFQRVNKDEAVQKKKAATRAAEILHQQRLRAQQKRIRQRQQTKLNENKKIITIPDACIVQAATTPAVLPLTCPLNYKSSTKEPTPKSHLSPRQKSVVKNNSRYVENRGKDVPAHCHPTQSTDYPHNY</sequence>
<feature type="chain" id="PRO_5043126620" evidence="2">
    <location>
        <begin position="22"/>
        <end position="161"/>
    </location>
</feature>
<organism evidence="5">
    <name type="scientific">Thelazia callipaeda</name>
    <name type="common">Oriental eyeworm</name>
    <name type="synonym">Parasitic nematode</name>
    <dbReference type="NCBI Taxonomy" id="103827"/>
    <lineage>
        <taxon>Eukaryota</taxon>
        <taxon>Metazoa</taxon>
        <taxon>Ecdysozoa</taxon>
        <taxon>Nematoda</taxon>
        <taxon>Chromadorea</taxon>
        <taxon>Rhabditida</taxon>
        <taxon>Spirurina</taxon>
        <taxon>Spiruromorpha</taxon>
        <taxon>Thelazioidea</taxon>
        <taxon>Thelaziidae</taxon>
        <taxon>Thelazia</taxon>
    </lineage>
</organism>
<keyword evidence="2" id="KW-0732">Signal</keyword>
<dbReference type="Proteomes" id="UP000276776">
    <property type="component" value="Unassembled WGS sequence"/>
</dbReference>
<feature type="compositionally biased region" description="Polar residues" evidence="1">
    <location>
        <begin position="151"/>
        <end position="161"/>
    </location>
</feature>
<evidence type="ECO:0000313" key="3">
    <source>
        <dbReference type="EMBL" id="VDN05760.1"/>
    </source>
</evidence>
<accession>A0A0N5D5F4</accession>
<gene>
    <name evidence="3" type="ORF">TCLT_LOCUS8224</name>
</gene>
<evidence type="ECO:0000256" key="2">
    <source>
        <dbReference type="SAM" id="SignalP"/>
    </source>
</evidence>
<reference evidence="3 4" key="2">
    <citation type="submission" date="2018-11" db="EMBL/GenBank/DDBJ databases">
        <authorList>
            <consortium name="Pathogen Informatics"/>
        </authorList>
    </citation>
    <scope>NUCLEOTIDE SEQUENCE [LARGE SCALE GENOMIC DNA]</scope>
</reference>